<dbReference type="FunFam" id="1.10.510.10:FF:000751">
    <property type="entry name" value="Non-specific serine/threonine protein kinase"/>
    <property type="match status" value="1"/>
</dbReference>
<reference evidence="7" key="1">
    <citation type="journal article" date="2018" name="Nat. Microbiol.">
        <title>Leveraging single-cell genomics to expand the fungal tree of life.</title>
        <authorList>
            <person name="Ahrendt S.R."/>
            <person name="Quandt C.A."/>
            <person name="Ciobanu D."/>
            <person name="Clum A."/>
            <person name="Salamov A."/>
            <person name="Andreopoulos B."/>
            <person name="Cheng J.F."/>
            <person name="Woyke T."/>
            <person name="Pelin A."/>
            <person name="Henrissat B."/>
            <person name="Reynolds N.K."/>
            <person name="Benny G.L."/>
            <person name="Smith M.E."/>
            <person name="James T.Y."/>
            <person name="Grigoriev I.V."/>
        </authorList>
    </citation>
    <scope>NUCLEOTIDE SEQUENCE [LARGE SCALE GENOMIC DNA]</scope>
    <source>
        <strain evidence="7">RSA 1356</strain>
    </source>
</reference>
<evidence type="ECO:0000313" key="6">
    <source>
        <dbReference type="EMBL" id="RKP08834.1"/>
    </source>
</evidence>
<proteinExistence type="inferred from homology"/>
<dbReference type="InterPro" id="IPR000719">
    <property type="entry name" value="Prot_kinase_dom"/>
</dbReference>
<keyword evidence="6" id="KW-0808">Transferase</keyword>
<dbReference type="SMART" id="SM00220">
    <property type="entry name" value="S_TKc"/>
    <property type="match status" value="1"/>
</dbReference>
<gene>
    <name evidence="6" type="ORF">THASP1DRAFT_15101</name>
</gene>
<keyword evidence="6" id="KW-0418">Kinase</keyword>
<keyword evidence="1" id="KW-0597">Phosphoprotein</keyword>
<accession>A0A4P9XRV4</accession>
<feature type="domain" description="Protein kinase" evidence="5">
    <location>
        <begin position="5"/>
        <end position="277"/>
    </location>
</feature>
<dbReference type="OrthoDB" id="3638488at2759"/>
<dbReference type="Pfam" id="PF00069">
    <property type="entry name" value="Pkinase"/>
    <property type="match status" value="1"/>
</dbReference>
<evidence type="ECO:0000256" key="3">
    <source>
        <dbReference type="ARBA" id="ARBA00047899"/>
    </source>
</evidence>
<dbReference type="SUPFAM" id="SSF56112">
    <property type="entry name" value="Protein kinase-like (PK-like)"/>
    <property type="match status" value="1"/>
</dbReference>
<dbReference type="PROSITE" id="PS50011">
    <property type="entry name" value="PROTEIN_KINASE_DOM"/>
    <property type="match status" value="1"/>
</dbReference>
<dbReference type="Proteomes" id="UP000271241">
    <property type="component" value="Unassembled WGS sequence"/>
</dbReference>
<sequence length="289" mass="32354">SPRQLREICVLAMGEFGKIKLMYGPESDRPLAVKTLSKQYLLRRGDQACYMEERDALVANRGNRWIPQLEQALQDEEFLHLVMEYAPGGDLLGLLARQEHAVISEADARFYMAELIMALHTLHQTGFVHRDVKPGNVLIAADGHVKLADFGSCARMGPSGLVLSSVSVGTPDYVSPEVLRAQENAGGTSATYGCECDWWSVGVLLYECLYGDPPFAGDTLLDTYNRVMHHQRYLVFPDDEDVEVSDAAKDLIRRLLCDRETRIGLSGVEEIQQHPFFAGVNWEQLHTSR</sequence>
<evidence type="ECO:0000313" key="7">
    <source>
        <dbReference type="Proteomes" id="UP000271241"/>
    </source>
</evidence>
<name>A0A4P9XRV4_9FUNG</name>
<evidence type="ECO:0000256" key="2">
    <source>
        <dbReference type="ARBA" id="ARBA00038271"/>
    </source>
</evidence>
<comment type="catalytic activity">
    <reaction evidence="4">
        <text>L-seryl-[protein] + ATP = O-phospho-L-seryl-[protein] + ADP + H(+)</text>
        <dbReference type="Rhea" id="RHEA:17989"/>
        <dbReference type="Rhea" id="RHEA-COMP:9863"/>
        <dbReference type="Rhea" id="RHEA-COMP:11604"/>
        <dbReference type="ChEBI" id="CHEBI:15378"/>
        <dbReference type="ChEBI" id="CHEBI:29999"/>
        <dbReference type="ChEBI" id="CHEBI:30616"/>
        <dbReference type="ChEBI" id="CHEBI:83421"/>
        <dbReference type="ChEBI" id="CHEBI:456216"/>
        <dbReference type="EC" id="2.7.11.1"/>
    </reaction>
</comment>
<dbReference type="STRING" id="78915.A0A4P9XRV4"/>
<protein>
    <submittedName>
        <fullName evidence="6">Kinase-like domain-containing protein</fullName>
    </submittedName>
</protein>
<dbReference type="EMBL" id="KZ992566">
    <property type="protein sequence ID" value="RKP08834.1"/>
    <property type="molecule type" value="Genomic_DNA"/>
</dbReference>
<dbReference type="Gene3D" id="1.10.510.10">
    <property type="entry name" value="Transferase(Phosphotransferase) domain 1"/>
    <property type="match status" value="1"/>
</dbReference>
<keyword evidence="7" id="KW-1185">Reference proteome</keyword>
<dbReference type="AlphaFoldDB" id="A0A4P9XRV4"/>
<evidence type="ECO:0000256" key="1">
    <source>
        <dbReference type="ARBA" id="ARBA00022553"/>
    </source>
</evidence>
<evidence type="ECO:0000256" key="4">
    <source>
        <dbReference type="ARBA" id="ARBA00048679"/>
    </source>
</evidence>
<dbReference type="PROSITE" id="PS00108">
    <property type="entry name" value="PROTEIN_KINASE_ST"/>
    <property type="match status" value="1"/>
</dbReference>
<feature type="non-terminal residue" evidence="6">
    <location>
        <position position="1"/>
    </location>
</feature>
<dbReference type="GO" id="GO:0004674">
    <property type="term" value="F:protein serine/threonine kinase activity"/>
    <property type="evidence" value="ECO:0007669"/>
    <property type="project" value="UniProtKB-EC"/>
</dbReference>
<dbReference type="GO" id="GO:0031032">
    <property type="term" value="P:actomyosin structure organization"/>
    <property type="evidence" value="ECO:0007669"/>
    <property type="project" value="TreeGrafter"/>
</dbReference>
<dbReference type="GO" id="GO:0005856">
    <property type="term" value="C:cytoskeleton"/>
    <property type="evidence" value="ECO:0007669"/>
    <property type="project" value="TreeGrafter"/>
</dbReference>
<dbReference type="Gene3D" id="3.30.200.20">
    <property type="entry name" value="Phosphorylase Kinase, domain 1"/>
    <property type="match status" value="1"/>
</dbReference>
<dbReference type="PANTHER" id="PTHR22988:SF71">
    <property type="entry name" value="CITRON RHO-INTERACTING KINASE"/>
    <property type="match status" value="1"/>
</dbReference>
<dbReference type="PANTHER" id="PTHR22988">
    <property type="entry name" value="MYOTONIC DYSTROPHY S/T KINASE-RELATED"/>
    <property type="match status" value="1"/>
</dbReference>
<dbReference type="InterPro" id="IPR050839">
    <property type="entry name" value="Rho-assoc_Ser/Thr_Kinase"/>
</dbReference>
<comment type="similarity">
    <text evidence="2">Belongs to the protein kinase superfamily. STE Ser/Thr protein kinase family. COT1 subfamily.</text>
</comment>
<organism evidence="6 7">
    <name type="scientific">Thamnocephalis sphaerospora</name>
    <dbReference type="NCBI Taxonomy" id="78915"/>
    <lineage>
        <taxon>Eukaryota</taxon>
        <taxon>Fungi</taxon>
        <taxon>Fungi incertae sedis</taxon>
        <taxon>Zoopagomycota</taxon>
        <taxon>Zoopagomycotina</taxon>
        <taxon>Zoopagomycetes</taxon>
        <taxon>Zoopagales</taxon>
        <taxon>Sigmoideomycetaceae</taxon>
        <taxon>Thamnocephalis</taxon>
    </lineage>
</organism>
<dbReference type="InterPro" id="IPR008271">
    <property type="entry name" value="Ser/Thr_kinase_AS"/>
</dbReference>
<dbReference type="GO" id="GO:0005524">
    <property type="term" value="F:ATP binding"/>
    <property type="evidence" value="ECO:0007669"/>
    <property type="project" value="InterPro"/>
</dbReference>
<comment type="catalytic activity">
    <reaction evidence="3">
        <text>L-threonyl-[protein] + ATP = O-phospho-L-threonyl-[protein] + ADP + H(+)</text>
        <dbReference type="Rhea" id="RHEA:46608"/>
        <dbReference type="Rhea" id="RHEA-COMP:11060"/>
        <dbReference type="Rhea" id="RHEA-COMP:11605"/>
        <dbReference type="ChEBI" id="CHEBI:15378"/>
        <dbReference type="ChEBI" id="CHEBI:30013"/>
        <dbReference type="ChEBI" id="CHEBI:30616"/>
        <dbReference type="ChEBI" id="CHEBI:61977"/>
        <dbReference type="ChEBI" id="CHEBI:456216"/>
        <dbReference type="EC" id="2.7.11.1"/>
    </reaction>
</comment>
<dbReference type="InterPro" id="IPR011009">
    <property type="entry name" value="Kinase-like_dom_sf"/>
</dbReference>
<evidence type="ECO:0000259" key="5">
    <source>
        <dbReference type="PROSITE" id="PS50011"/>
    </source>
</evidence>
<dbReference type="GO" id="GO:0005737">
    <property type="term" value="C:cytoplasm"/>
    <property type="evidence" value="ECO:0007669"/>
    <property type="project" value="TreeGrafter"/>
</dbReference>